<feature type="domain" description="HTH cro/C1-type" evidence="1">
    <location>
        <begin position="22"/>
        <end position="76"/>
    </location>
</feature>
<organism evidence="2 3">
    <name type="scientific">Bradyrhizobium lablabi</name>
    <dbReference type="NCBI Taxonomy" id="722472"/>
    <lineage>
        <taxon>Bacteria</taxon>
        <taxon>Pseudomonadati</taxon>
        <taxon>Pseudomonadota</taxon>
        <taxon>Alphaproteobacteria</taxon>
        <taxon>Hyphomicrobiales</taxon>
        <taxon>Nitrobacteraceae</taxon>
        <taxon>Bradyrhizobium</taxon>
    </lineage>
</organism>
<proteinExistence type="predicted"/>
<dbReference type="Gene3D" id="1.10.260.40">
    <property type="entry name" value="lambda repressor-like DNA-binding domains"/>
    <property type="match status" value="1"/>
</dbReference>
<dbReference type="Pfam" id="PF13560">
    <property type="entry name" value="HTH_31"/>
    <property type="match status" value="1"/>
</dbReference>
<protein>
    <submittedName>
        <fullName evidence="2">Helix-turn-helix domain-containing protein</fullName>
    </submittedName>
</protein>
<dbReference type="PANTHER" id="PTHR43236">
    <property type="entry name" value="ANTITOXIN HIGA1"/>
    <property type="match status" value="1"/>
</dbReference>
<accession>A0A1M7FDQ3</accession>
<dbReference type="InterPro" id="IPR010982">
    <property type="entry name" value="Lambda_DNA-bd_dom_sf"/>
</dbReference>
<dbReference type="CDD" id="cd00093">
    <property type="entry name" value="HTH_XRE"/>
    <property type="match status" value="1"/>
</dbReference>
<dbReference type="SUPFAM" id="SSF47413">
    <property type="entry name" value="lambda repressor-like DNA-binding domains"/>
    <property type="match status" value="1"/>
</dbReference>
<evidence type="ECO:0000313" key="3">
    <source>
        <dbReference type="Proteomes" id="UP000189935"/>
    </source>
</evidence>
<evidence type="ECO:0000313" key="2">
    <source>
        <dbReference type="EMBL" id="SHM01797.1"/>
    </source>
</evidence>
<dbReference type="RefSeq" id="WP_079544444.1">
    <property type="nucleotide sequence ID" value="NZ_LT670844.1"/>
</dbReference>
<name>A0A1M7FDQ3_9BRAD</name>
<dbReference type="GO" id="GO:0003677">
    <property type="term" value="F:DNA binding"/>
    <property type="evidence" value="ECO:0007669"/>
    <property type="project" value="InterPro"/>
</dbReference>
<dbReference type="PANTHER" id="PTHR43236:SF1">
    <property type="entry name" value="BLL7220 PROTEIN"/>
    <property type="match status" value="1"/>
</dbReference>
<gene>
    <name evidence="2" type="ORF">SAMN05444159_7461</name>
</gene>
<reference evidence="2 3" key="1">
    <citation type="submission" date="2016-11" db="EMBL/GenBank/DDBJ databases">
        <authorList>
            <person name="Jaros S."/>
            <person name="Januszkiewicz K."/>
            <person name="Wedrychowicz H."/>
        </authorList>
    </citation>
    <scope>NUCLEOTIDE SEQUENCE [LARGE SCALE GENOMIC DNA]</scope>
    <source>
        <strain evidence="2 3">GAS499</strain>
    </source>
</reference>
<evidence type="ECO:0000259" key="1">
    <source>
        <dbReference type="PROSITE" id="PS50943"/>
    </source>
</evidence>
<dbReference type="SMART" id="SM00530">
    <property type="entry name" value="HTH_XRE"/>
    <property type="match status" value="1"/>
</dbReference>
<dbReference type="InterPro" id="IPR001387">
    <property type="entry name" value="Cro/C1-type_HTH"/>
</dbReference>
<dbReference type="InterPro" id="IPR052345">
    <property type="entry name" value="Rad_response_metalloprotease"/>
</dbReference>
<dbReference type="Proteomes" id="UP000189935">
    <property type="component" value="Chromosome I"/>
</dbReference>
<sequence>MTDQSASTFNEEGERQRLGERLREARKYLGLKQEDVATYLKIPRTALVDIESGQRRVEAMELTRLAKLYKQPVSYFTGEDAAAAALPPSVAHLARQAAALSDQDQAELGRFVEYLRARSQAGQE</sequence>
<dbReference type="AlphaFoldDB" id="A0A1M7FDQ3"/>
<dbReference type="PROSITE" id="PS50943">
    <property type="entry name" value="HTH_CROC1"/>
    <property type="match status" value="1"/>
</dbReference>
<dbReference type="OrthoDB" id="9794834at2"/>
<dbReference type="EMBL" id="LT670844">
    <property type="protein sequence ID" value="SHM01797.1"/>
    <property type="molecule type" value="Genomic_DNA"/>
</dbReference>